<accession>A0A0P0X526</accession>
<organism evidence="2 3">
    <name type="scientific">Oryza sativa subsp. japonica</name>
    <name type="common">Rice</name>
    <dbReference type="NCBI Taxonomy" id="39947"/>
    <lineage>
        <taxon>Eukaryota</taxon>
        <taxon>Viridiplantae</taxon>
        <taxon>Streptophyta</taxon>
        <taxon>Embryophyta</taxon>
        <taxon>Tracheophyta</taxon>
        <taxon>Spermatophyta</taxon>
        <taxon>Magnoliopsida</taxon>
        <taxon>Liliopsida</taxon>
        <taxon>Poales</taxon>
        <taxon>Poaceae</taxon>
        <taxon>BOP clade</taxon>
        <taxon>Oryzoideae</taxon>
        <taxon>Oryzeae</taxon>
        <taxon>Oryzinae</taxon>
        <taxon>Oryza</taxon>
        <taxon>Oryza sativa</taxon>
    </lineage>
</organism>
<feature type="region of interest" description="Disordered" evidence="1">
    <location>
        <begin position="1"/>
        <end position="80"/>
    </location>
</feature>
<sequence length="132" mass="14575">MATSTVGAPPPSSLVPHTHDCKSSSDLPVFGRGGWLRCYPERRRSSDHGEEADVGNGRHMREMDGTEERQGSASPSSRRRRGSCLRTLCFFQQGHCPSPPVECTLLRSIADRSTTPEHHAADDRPRLVLLLI</sequence>
<dbReference type="AlphaFoldDB" id="A0A0P0X526"/>
<name>A0A0P0X526_ORYSJ</name>
<protein>
    <submittedName>
        <fullName evidence="2">Os07g0275600 protein</fullName>
    </submittedName>
</protein>
<evidence type="ECO:0000313" key="3">
    <source>
        <dbReference type="Proteomes" id="UP000059680"/>
    </source>
</evidence>
<reference evidence="2 3" key="3">
    <citation type="journal article" date="2013" name="Rice">
        <title>Improvement of the Oryza sativa Nipponbare reference genome using next generation sequence and optical map data.</title>
        <authorList>
            <person name="Kawahara Y."/>
            <person name="de la Bastide M."/>
            <person name="Hamilton J.P."/>
            <person name="Kanamori H."/>
            <person name="McCombie W.R."/>
            <person name="Ouyang S."/>
            <person name="Schwartz D.C."/>
            <person name="Tanaka T."/>
            <person name="Wu J."/>
            <person name="Zhou S."/>
            <person name="Childs K.L."/>
            <person name="Davidson R.M."/>
            <person name="Lin H."/>
            <person name="Quesada-Ocampo L."/>
            <person name="Vaillancourt B."/>
            <person name="Sakai H."/>
            <person name="Lee S.S."/>
            <person name="Kim J."/>
            <person name="Numa H."/>
            <person name="Itoh T."/>
            <person name="Buell C.R."/>
            <person name="Matsumoto T."/>
        </authorList>
    </citation>
    <scope>NUCLEOTIDE SEQUENCE [LARGE SCALE GENOMIC DNA]</scope>
    <source>
        <strain evidence="3">cv. Nipponbare</strain>
    </source>
</reference>
<reference evidence="2 3" key="2">
    <citation type="journal article" date="2013" name="Plant Cell Physiol.">
        <title>Rice Annotation Project Database (RAP-DB): an integrative and interactive database for rice genomics.</title>
        <authorList>
            <person name="Sakai H."/>
            <person name="Lee S.S."/>
            <person name="Tanaka T."/>
            <person name="Numa H."/>
            <person name="Kim J."/>
            <person name="Kawahara Y."/>
            <person name="Wakimoto H."/>
            <person name="Yang C.C."/>
            <person name="Iwamoto M."/>
            <person name="Abe T."/>
            <person name="Yamada Y."/>
            <person name="Muto A."/>
            <person name="Inokuchi H."/>
            <person name="Ikemura T."/>
            <person name="Matsumoto T."/>
            <person name="Sasaki T."/>
            <person name="Itoh T."/>
        </authorList>
    </citation>
    <scope>NUCLEOTIDE SEQUENCE [LARGE SCALE GENOMIC DNA]</scope>
    <source>
        <strain evidence="3">cv. Nipponbare</strain>
    </source>
</reference>
<dbReference type="Proteomes" id="UP000059680">
    <property type="component" value="Chromosome 7"/>
</dbReference>
<dbReference type="InParanoid" id="A0A0P0X526"/>
<dbReference type="EMBL" id="AP014963">
    <property type="protein sequence ID" value="BAT00967.1"/>
    <property type="molecule type" value="Genomic_DNA"/>
</dbReference>
<gene>
    <name evidence="2" type="ordered locus">Os07g0275600</name>
    <name evidence="2" type="ORF">OSNPB_070275600</name>
</gene>
<feature type="compositionally biased region" description="Basic and acidic residues" evidence="1">
    <location>
        <begin position="59"/>
        <end position="70"/>
    </location>
</feature>
<keyword evidence="3" id="KW-1185">Reference proteome</keyword>
<evidence type="ECO:0000313" key="2">
    <source>
        <dbReference type="EMBL" id="BAT00967.1"/>
    </source>
</evidence>
<dbReference type="PaxDb" id="39947-A0A0P0X526"/>
<feature type="compositionally biased region" description="Basic and acidic residues" evidence="1">
    <location>
        <begin position="39"/>
        <end position="51"/>
    </location>
</feature>
<proteinExistence type="predicted"/>
<evidence type="ECO:0000256" key="1">
    <source>
        <dbReference type="SAM" id="MobiDB-lite"/>
    </source>
</evidence>
<reference evidence="3" key="1">
    <citation type="journal article" date="2005" name="Nature">
        <title>The map-based sequence of the rice genome.</title>
        <authorList>
            <consortium name="International rice genome sequencing project (IRGSP)"/>
            <person name="Matsumoto T."/>
            <person name="Wu J."/>
            <person name="Kanamori H."/>
            <person name="Katayose Y."/>
            <person name="Fujisawa M."/>
            <person name="Namiki N."/>
            <person name="Mizuno H."/>
            <person name="Yamamoto K."/>
            <person name="Antonio B.A."/>
            <person name="Baba T."/>
            <person name="Sakata K."/>
            <person name="Nagamura Y."/>
            <person name="Aoki H."/>
            <person name="Arikawa K."/>
            <person name="Arita K."/>
            <person name="Bito T."/>
            <person name="Chiden Y."/>
            <person name="Fujitsuka N."/>
            <person name="Fukunaka R."/>
            <person name="Hamada M."/>
            <person name="Harada C."/>
            <person name="Hayashi A."/>
            <person name="Hijishita S."/>
            <person name="Honda M."/>
            <person name="Hosokawa S."/>
            <person name="Ichikawa Y."/>
            <person name="Idonuma A."/>
            <person name="Iijima M."/>
            <person name="Ikeda M."/>
            <person name="Ikeno M."/>
            <person name="Ito K."/>
            <person name="Ito S."/>
            <person name="Ito T."/>
            <person name="Ito Y."/>
            <person name="Ito Y."/>
            <person name="Iwabuchi A."/>
            <person name="Kamiya K."/>
            <person name="Karasawa W."/>
            <person name="Kurita K."/>
            <person name="Katagiri S."/>
            <person name="Kikuta A."/>
            <person name="Kobayashi H."/>
            <person name="Kobayashi N."/>
            <person name="Machita K."/>
            <person name="Maehara T."/>
            <person name="Masukawa M."/>
            <person name="Mizubayashi T."/>
            <person name="Mukai Y."/>
            <person name="Nagasaki H."/>
            <person name="Nagata Y."/>
            <person name="Naito S."/>
            <person name="Nakashima M."/>
            <person name="Nakama Y."/>
            <person name="Nakamichi Y."/>
            <person name="Nakamura M."/>
            <person name="Meguro A."/>
            <person name="Negishi M."/>
            <person name="Ohta I."/>
            <person name="Ohta T."/>
            <person name="Okamoto M."/>
            <person name="Ono N."/>
            <person name="Saji S."/>
            <person name="Sakaguchi M."/>
            <person name="Sakai K."/>
            <person name="Shibata M."/>
            <person name="Shimokawa T."/>
            <person name="Song J."/>
            <person name="Takazaki Y."/>
            <person name="Terasawa K."/>
            <person name="Tsugane M."/>
            <person name="Tsuji K."/>
            <person name="Ueda S."/>
            <person name="Waki K."/>
            <person name="Yamagata H."/>
            <person name="Yamamoto M."/>
            <person name="Yamamoto S."/>
            <person name="Yamane H."/>
            <person name="Yoshiki S."/>
            <person name="Yoshihara R."/>
            <person name="Yukawa K."/>
            <person name="Zhong H."/>
            <person name="Yano M."/>
            <person name="Yuan Q."/>
            <person name="Ouyang S."/>
            <person name="Liu J."/>
            <person name="Jones K.M."/>
            <person name="Gansberger K."/>
            <person name="Moffat K."/>
            <person name="Hill J."/>
            <person name="Bera J."/>
            <person name="Fadrosh D."/>
            <person name="Jin S."/>
            <person name="Johri S."/>
            <person name="Kim M."/>
            <person name="Overton L."/>
            <person name="Reardon M."/>
            <person name="Tsitrin T."/>
            <person name="Vuong H."/>
            <person name="Weaver B."/>
            <person name="Ciecko A."/>
            <person name="Tallon L."/>
            <person name="Jackson J."/>
            <person name="Pai G."/>
            <person name="Aken S.V."/>
            <person name="Utterback T."/>
            <person name="Reidmuller S."/>
            <person name="Feldblyum T."/>
            <person name="Hsiao J."/>
            <person name="Zismann V."/>
            <person name="Iobst S."/>
            <person name="de Vazeille A.R."/>
            <person name="Buell C.R."/>
            <person name="Ying K."/>
            <person name="Li Y."/>
            <person name="Lu T."/>
            <person name="Huang Y."/>
            <person name="Zhao Q."/>
            <person name="Feng Q."/>
            <person name="Zhang L."/>
            <person name="Zhu J."/>
            <person name="Weng Q."/>
            <person name="Mu J."/>
            <person name="Lu Y."/>
            <person name="Fan D."/>
            <person name="Liu Y."/>
            <person name="Guan J."/>
            <person name="Zhang Y."/>
            <person name="Yu S."/>
            <person name="Liu X."/>
            <person name="Zhang Y."/>
            <person name="Hong G."/>
            <person name="Han B."/>
            <person name="Choisne N."/>
            <person name="Demange N."/>
            <person name="Orjeda G."/>
            <person name="Samain S."/>
            <person name="Cattolico L."/>
            <person name="Pelletier E."/>
            <person name="Couloux A."/>
            <person name="Segurens B."/>
            <person name="Wincker P."/>
            <person name="D'Hont A."/>
            <person name="Scarpelli C."/>
            <person name="Weissenbach J."/>
            <person name="Salanoubat M."/>
            <person name="Quetier F."/>
            <person name="Yu Y."/>
            <person name="Kim H.R."/>
            <person name="Rambo T."/>
            <person name="Currie J."/>
            <person name="Collura K."/>
            <person name="Luo M."/>
            <person name="Yang T."/>
            <person name="Ammiraju J.S.S."/>
            <person name="Engler F."/>
            <person name="Soderlund C."/>
            <person name="Wing R.A."/>
            <person name="Palmer L.E."/>
            <person name="de la Bastide M."/>
            <person name="Spiegel L."/>
            <person name="Nascimento L."/>
            <person name="Zutavern T."/>
            <person name="O'Shaughnessy A."/>
            <person name="Dike S."/>
            <person name="Dedhia N."/>
            <person name="Preston R."/>
            <person name="Balija V."/>
            <person name="McCombie W.R."/>
            <person name="Chow T."/>
            <person name="Chen H."/>
            <person name="Chung M."/>
            <person name="Chen C."/>
            <person name="Shaw J."/>
            <person name="Wu H."/>
            <person name="Hsiao K."/>
            <person name="Chao Y."/>
            <person name="Chu M."/>
            <person name="Cheng C."/>
            <person name="Hour A."/>
            <person name="Lee P."/>
            <person name="Lin S."/>
            <person name="Lin Y."/>
            <person name="Liou J."/>
            <person name="Liu S."/>
            <person name="Hsing Y."/>
            <person name="Raghuvanshi S."/>
            <person name="Mohanty A."/>
            <person name="Bharti A.K."/>
            <person name="Gaur A."/>
            <person name="Gupta V."/>
            <person name="Kumar D."/>
            <person name="Ravi V."/>
            <person name="Vij S."/>
            <person name="Kapur A."/>
            <person name="Khurana P."/>
            <person name="Khurana P."/>
            <person name="Khurana J.P."/>
            <person name="Tyagi A.K."/>
            <person name="Gaikwad K."/>
            <person name="Singh A."/>
            <person name="Dalal V."/>
            <person name="Srivastava S."/>
            <person name="Dixit A."/>
            <person name="Pal A.K."/>
            <person name="Ghazi I.A."/>
            <person name="Yadav M."/>
            <person name="Pandit A."/>
            <person name="Bhargava A."/>
            <person name="Sureshbabu K."/>
            <person name="Batra K."/>
            <person name="Sharma T.R."/>
            <person name="Mohapatra T."/>
            <person name="Singh N.K."/>
            <person name="Messing J."/>
            <person name="Nelson A.B."/>
            <person name="Fuks G."/>
            <person name="Kavchok S."/>
            <person name="Keizer G."/>
            <person name="Linton E."/>
            <person name="Llaca V."/>
            <person name="Song R."/>
            <person name="Tanyolac B."/>
            <person name="Young S."/>
            <person name="Ho-Il K."/>
            <person name="Hahn J.H."/>
            <person name="Sangsakoo G."/>
            <person name="Vanavichit A."/>
            <person name="de Mattos Luiz.A.T."/>
            <person name="Zimmer P.D."/>
            <person name="Malone G."/>
            <person name="Dellagostin O."/>
            <person name="de Oliveira A.C."/>
            <person name="Bevan M."/>
            <person name="Bancroft I."/>
            <person name="Minx P."/>
            <person name="Cordum H."/>
            <person name="Wilson R."/>
            <person name="Cheng Z."/>
            <person name="Jin W."/>
            <person name="Jiang J."/>
            <person name="Leong S.A."/>
            <person name="Iwama H."/>
            <person name="Gojobori T."/>
            <person name="Itoh T."/>
            <person name="Niimura Y."/>
            <person name="Fujii Y."/>
            <person name="Habara T."/>
            <person name="Sakai H."/>
            <person name="Sato Y."/>
            <person name="Wilson G."/>
            <person name="Kumar K."/>
            <person name="McCouch S."/>
            <person name="Juretic N."/>
            <person name="Hoen D."/>
            <person name="Wright S."/>
            <person name="Bruskiewich R."/>
            <person name="Bureau T."/>
            <person name="Miyao A."/>
            <person name="Hirochika H."/>
            <person name="Nishikawa T."/>
            <person name="Kadowaki K."/>
            <person name="Sugiura M."/>
            <person name="Burr B."/>
            <person name="Sasaki T."/>
        </authorList>
    </citation>
    <scope>NUCLEOTIDE SEQUENCE [LARGE SCALE GENOMIC DNA]</scope>
    <source>
        <strain evidence="3">cv. Nipponbare</strain>
    </source>
</reference>